<keyword evidence="1" id="KW-0812">Transmembrane</keyword>
<evidence type="ECO:0000313" key="2">
    <source>
        <dbReference type="EMBL" id="EFH64631.1"/>
    </source>
</evidence>
<reference evidence="3" key="1">
    <citation type="journal article" date="2011" name="Nat. Genet.">
        <title>The Arabidopsis lyrata genome sequence and the basis of rapid genome size change.</title>
        <authorList>
            <person name="Hu T.T."/>
            <person name="Pattyn P."/>
            <person name="Bakker E.G."/>
            <person name="Cao J."/>
            <person name="Cheng J.-F."/>
            <person name="Clark R.M."/>
            <person name="Fahlgren N."/>
            <person name="Fawcett J.A."/>
            <person name="Grimwood J."/>
            <person name="Gundlach H."/>
            <person name="Haberer G."/>
            <person name="Hollister J.D."/>
            <person name="Ossowski S."/>
            <person name="Ottilar R.P."/>
            <person name="Salamov A.A."/>
            <person name="Schneeberger K."/>
            <person name="Spannagl M."/>
            <person name="Wang X."/>
            <person name="Yang L."/>
            <person name="Nasrallah M.E."/>
            <person name="Bergelson J."/>
            <person name="Carrington J.C."/>
            <person name="Gaut B.S."/>
            <person name="Schmutz J."/>
            <person name="Mayer K.F.X."/>
            <person name="Van de Peer Y."/>
            <person name="Grigoriev I.V."/>
            <person name="Nordborg M."/>
            <person name="Weigel D."/>
            <person name="Guo Y.-L."/>
        </authorList>
    </citation>
    <scope>NUCLEOTIDE SEQUENCE [LARGE SCALE GENOMIC DNA]</scope>
    <source>
        <strain evidence="3">cv. MN47</strain>
    </source>
</reference>
<keyword evidence="3" id="KW-1185">Reference proteome</keyword>
<dbReference type="Gramene" id="scaffold_201099.1">
    <property type="protein sequence ID" value="scaffold_201099.1"/>
    <property type="gene ID" value="scaffold_201099.1"/>
</dbReference>
<proteinExistence type="predicted"/>
<evidence type="ECO:0000313" key="3">
    <source>
        <dbReference type="Proteomes" id="UP000008694"/>
    </source>
</evidence>
<protein>
    <submittedName>
        <fullName evidence="2">Predicted protein</fullName>
    </submittedName>
</protein>
<dbReference type="HOGENOM" id="CLU_2779280_0_0_1"/>
<sequence>MSTITEVSIPRLNPIKSVASTNSAISPFLGSHYDVFPFFLMPKPWDSLHYRYLFYVFVIFFYFFELHPY</sequence>
<dbReference type="AlphaFoldDB" id="D7KRG6"/>
<gene>
    <name evidence="2" type="ORF">ARALYDRAFT_894025</name>
</gene>
<keyword evidence="1" id="KW-1133">Transmembrane helix</keyword>
<organism evidence="3">
    <name type="scientific">Arabidopsis lyrata subsp. lyrata</name>
    <name type="common">Lyre-leaved rock-cress</name>
    <dbReference type="NCBI Taxonomy" id="81972"/>
    <lineage>
        <taxon>Eukaryota</taxon>
        <taxon>Viridiplantae</taxon>
        <taxon>Streptophyta</taxon>
        <taxon>Embryophyta</taxon>
        <taxon>Tracheophyta</taxon>
        <taxon>Spermatophyta</taxon>
        <taxon>Magnoliopsida</taxon>
        <taxon>eudicotyledons</taxon>
        <taxon>Gunneridae</taxon>
        <taxon>Pentapetalae</taxon>
        <taxon>rosids</taxon>
        <taxon>malvids</taxon>
        <taxon>Brassicales</taxon>
        <taxon>Brassicaceae</taxon>
        <taxon>Camelineae</taxon>
        <taxon>Arabidopsis</taxon>
    </lineage>
</organism>
<accession>D7KRG6</accession>
<name>D7KRG6_ARALL</name>
<dbReference type="EMBL" id="GL348714">
    <property type="protein sequence ID" value="EFH64631.1"/>
    <property type="molecule type" value="Genomic_DNA"/>
</dbReference>
<keyword evidence="1" id="KW-0472">Membrane</keyword>
<dbReference type="Proteomes" id="UP000008694">
    <property type="component" value="Unassembled WGS sequence"/>
</dbReference>
<feature type="transmembrane region" description="Helical" evidence="1">
    <location>
        <begin position="48"/>
        <end position="64"/>
    </location>
</feature>
<evidence type="ECO:0000256" key="1">
    <source>
        <dbReference type="SAM" id="Phobius"/>
    </source>
</evidence>